<proteinExistence type="predicted"/>
<dbReference type="EMBL" id="BK014788">
    <property type="protein sequence ID" value="DAD75704.1"/>
    <property type="molecule type" value="Genomic_DNA"/>
</dbReference>
<accession>A0A8S5M0N5</accession>
<evidence type="ECO:0008006" key="2">
    <source>
        <dbReference type="Google" id="ProtNLM"/>
    </source>
</evidence>
<evidence type="ECO:0000313" key="1">
    <source>
        <dbReference type="EMBL" id="DAD75704.1"/>
    </source>
</evidence>
<dbReference type="InterPro" id="IPR009660">
    <property type="entry name" value="Phage_A500_Gp15"/>
</dbReference>
<organism evidence="1">
    <name type="scientific">Myoviridae sp. ctZDd15</name>
    <dbReference type="NCBI Taxonomy" id="2826664"/>
    <lineage>
        <taxon>Viruses</taxon>
        <taxon>Duplodnaviria</taxon>
        <taxon>Heunggongvirae</taxon>
        <taxon>Uroviricota</taxon>
        <taxon>Caudoviricetes</taxon>
    </lineage>
</organism>
<dbReference type="Pfam" id="PF06854">
    <property type="entry name" value="Phage_Gp15"/>
    <property type="match status" value="1"/>
</dbReference>
<reference evidence="1" key="1">
    <citation type="journal article" date="2021" name="Proc. Natl. Acad. Sci. U.S.A.">
        <title>A Catalog of Tens of Thousands of Viruses from Human Metagenomes Reveals Hidden Associations with Chronic Diseases.</title>
        <authorList>
            <person name="Tisza M.J."/>
            <person name="Buck C.B."/>
        </authorList>
    </citation>
    <scope>NUCLEOTIDE SEQUENCE</scope>
    <source>
        <strain evidence="1">CtZDd15</strain>
    </source>
</reference>
<sequence length="184" mass="21465">MIYDLPTSVEVHGTVYEIRSDYRSILDICMALEDPELGSQEKSFVLLDIFYSDFADMPEEHYQEAVQKCIWFINCGEEGEARKSPKLVDWGQDFKLIVAPVNRILGLEARAEKYLHWWSFISAYYEIGECLFAQVIRIREKKAKGKPLDKSDREFYRKNRSMVDLKVTYTAEEENVLKAWTGGN</sequence>
<name>A0A8S5M0N5_9CAUD</name>
<protein>
    <recommendedName>
        <fullName evidence="2">Bacteriophage Gp15 protein</fullName>
    </recommendedName>
</protein>